<dbReference type="EMBL" id="LR026970">
    <property type="protein sequence ID" value="VBB86509.1"/>
    <property type="molecule type" value="Genomic_DNA"/>
</dbReference>
<organism evidence="1 2">
    <name type="scientific">Podospora comata</name>
    <dbReference type="NCBI Taxonomy" id="48703"/>
    <lineage>
        <taxon>Eukaryota</taxon>
        <taxon>Fungi</taxon>
        <taxon>Dikarya</taxon>
        <taxon>Ascomycota</taxon>
        <taxon>Pezizomycotina</taxon>
        <taxon>Sordariomycetes</taxon>
        <taxon>Sordariomycetidae</taxon>
        <taxon>Sordariales</taxon>
        <taxon>Podosporaceae</taxon>
        <taxon>Podospora</taxon>
    </lineage>
</organism>
<evidence type="ECO:0000313" key="2">
    <source>
        <dbReference type="Proteomes" id="UP000280685"/>
    </source>
</evidence>
<protein>
    <submittedName>
        <fullName evidence="1">Uncharacterized protein</fullName>
    </submittedName>
</protein>
<gene>
    <name evidence="1" type="ORF">PODCO_705240</name>
</gene>
<dbReference type="Proteomes" id="UP000280685">
    <property type="component" value="Chromosome 7"/>
</dbReference>
<accession>A0ABY6SL63</accession>
<evidence type="ECO:0000313" key="1">
    <source>
        <dbReference type="EMBL" id="VBB86509.1"/>
    </source>
</evidence>
<keyword evidence="2" id="KW-1185">Reference proteome</keyword>
<sequence>MHGYAYCRYPFSPLLIVTEAWKGAPKDKQSLFSSLKTAPPPPPPWPKKKKLFNKAAIPQVSCNTKNSSVFLLLYEQTGNDGFAPDVPIRRK</sequence>
<name>A0ABY6SL63_PODCO</name>
<reference evidence="1" key="1">
    <citation type="submission" date="2018-02" db="EMBL/GenBank/DDBJ databases">
        <authorList>
            <person name="Silar P."/>
        </authorList>
    </citation>
    <scope>NUCLEOTIDE SEQUENCE [LARGE SCALE GENOMIC DNA]</scope>
    <source>
        <strain evidence="1">T</strain>
    </source>
</reference>
<proteinExistence type="predicted"/>